<evidence type="ECO:0000256" key="2">
    <source>
        <dbReference type="SAM" id="Phobius"/>
    </source>
</evidence>
<dbReference type="GO" id="GO:0016020">
    <property type="term" value="C:membrane"/>
    <property type="evidence" value="ECO:0007669"/>
    <property type="project" value="InterPro"/>
</dbReference>
<dbReference type="SUPFAM" id="SSF49842">
    <property type="entry name" value="TNF-like"/>
    <property type="match status" value="1"/>
</dbReference>
<keyword evidence="5" id="KW-1185">Reference proteome</keyword>
<dbReference type="InterPro" id="IPR008983">
    <property type="entry name" value="Tumour_necrosis_fac-like_dom"/>
</dbReference>
<keyword evidence="2" id="KW-0472">Membrane</keyword>
<evidence type="ECO:0000313" key="4">
    <source>
        <dbReference type="EMBL" id="KAJ8030174.1"/>
    </source>
</evidence>
<dbReference type="Gene3D" id="2.60.120.40">
    <property type="match status" value="1"/>
</dbReference>
<dbReference type="GO" id="GO:0006955">
    <property type="term" value="P:immune response"/>
    <property type="evidence" value="ECO:0007669"/>
    <property type="project" value="InterPro"/>
</dbReference>
<dbReference type="GO" id="GO:0005164">
    <property type="term" value="F:tumor necrosis factor receptor binding"/>
    <property type="evidence" value="ECO:0007669"/>
    <property type="project" value="InterPro"/>
</dbReference>
<comment type="similarity">
    <text evidence="1">Belongs to the tumor necrosis factor family.</text>
</comment>
<dbReference type="InterPro" id="IPR006052">
    <property type="entry name" value="TNF_dom"/>
</dbReference>
<keyword evidence="2" id="KW-0812">Transmembrane</keyword>
<feature type="domain" description="THD" evidence="3">
    <location>
        <begin position="186"/>
        <end position="294"/>
    </location>
</feature>
<proteinExistence type="inferred from homology"/>
<keyword evidence="2" id="KW-1133">Transmembrane helix</keyword>
<organism evidence="4 5">
    <name type="scientific">Holothuria leucospilota</name>
    <name type="common">Black long sea cucumber</name>
    <name type="synonym">Mertensiothuria leucospilota</name>
    <dbReference type="NCBI Taxonomy" id="206669"/>
    <lineage>
        <taxon>Eukaryota</taxon>
        <taxon>Metazoa</taxon>
        <taxon>Echinodermata</taxon>
        <taxon>Eleutherozoa</taxon>
        <taxon>Echinozoa</taxon>
        <taxon>Holothuroidea</taxon>
        <taxon>Aspidochirotacea</taxon>
        <taxon>Aspidochirotida</taxon>
        <taxon>Holothuriidae</taxon>
        <taxon>Holothuria</taxon>
    </lineage>
</organism>
<dbReference type="AlphaFoldDB" id="A0A9Q1BP83"/>
<dbReference type="OrthoDB" id="10595013at2759"/>
<protein>
    <recommendedName>
        <fullName evidence="3">THD domain-containing protein</fullName>
    </recommendedName>
</protein>
<sequence length="307" mass="34966">MEAIGKSTNSYGSKRNLIDVENNGKSGLTSNRKSSSSFVVQWLFFFAVTTFTLFFIAIVIKQEYEIRAIQLELGSSVGKDDFQSGFNMHTSNNPNLEYSVKNGNQSDVIKAIHSRRRRQIDLSDSQSSMVPFVHLSGIQPSSVKNHQLERDVPYHWSNWTLDSPLNSNFALVQMHKTTLGFVQAIRVVCSGWYYVYAQLPYNWKYDSNQDTKLGHSIVKIDKCGRDNPVTVLQTWATYNRANTISMGEDWRYVGGIVYLSAATHLEVRCVRDSTCVNHTHYDMYKGGFFGLFMIQRTDEGRCFAHCA</sequence>
<accession>A0A9Q1BP83</accession>
<dbReference type="Pfam" id="PF00229">
    <property type="entry name" value="TNF"/>
    <property type="match status" value="1"/>
</dbReference>
<name>A0A9Q1BP83_HOLLE</name>
<comment type="caution">
    <text evidence="4">The sequence shown here is derived from an EMBL/GenBank/DDBJ whole genome shotgun (WGS) entry which is preliminary data.</text>
</comment>
<gene>
    <name evidence="4" type="ORF">HOLleu_26505</name>
</gene>
<reference evidence="4" key="1">
    <citation type="submission" date="2021-10" db="EMBL/GenBank/DDBJ databases">
        <title>Tropical sea cucumber genome reveals ecological adaptation and Cuvierian tubules defense mechanism.</title>
        <authorList>
            <person name="Chen T."/>
        </authorList>
    </citation>
    <scope>NUCLEOTIDE SEQUENCE</scope>
    <source>
        <strain evidence="4">Nanhai2018</strain>
        <tissue evidence="4">Muscle</tissue>
    </source>
</reference>
<dbReference type="EMBL" id="JAIZAY010000013">
    <property type="protein sequence ID" value="KAJ8030174.1"/>
    <property type="molecule type" value="Genomic_DNA"/>
</dbReference>
<feature type="transmembrane region" description="Helical" evidence="2">
    <location>
        <begin position="39"/>
        <end position="60"/>
    </location>
</feature>
<evidence type="ECO:0000256" key="1">
    <source>
        <dbReference type="ARBA" id="ARBA00008670"/>
    </source>
</evidence>
<evidence type="ECO:0000259" key="3">
    <source>
        <dbReference type="Pfam" id="PF00229"/>
    </source>
</evidence>
<evidence type="ECO:0000313" key="5">
    <source>
        <dbReference type="Proteomes" id="UP001152320"/>
    </source>
</evidence>
<dbReference type="Proteomes" id="UP001152320">
    <property type="component" value="Chromosome 13"/>
</dbReference>